<evidence type="ECO:0000313" key="4">
    <source>
        <dbReference type="Proteomes" id="UP000019335"/>
    </source>
</evidence>
<protein>
    <submittedName>
        <fullName evidence="3">Cyclin h</fullName>
    </submittedName>
</protein>
<dbReference type="InterPro" id="IPR006671">
    <property type="entry name" value="Cyclin_N"/>
</dbReference>
<gene>
    <name evidence="3" type="primary">cyc</name>
    <name evidence="3" type="ORF">Naga_100003g63</name>
</gene>
<evidence type="ECO:0000256" key="1">
    <source>
        <dbReference type="SAM" id="MobiDB-lite"/>
    </source>
</evidence>
<dbReference type="PANTHER" id="PTHR10026">
    <property type="entry name" value="CYCLIN"/>
    <property type="match status" value="1"/>
</dbReference>
<evidence type="ECO:0000313" key="3">
    <source>
        <dbReference type="EMBL" id="EWM30351.1"/>
    </source>
</evidence>
<dbReference type="AlphaFoldDB" id="W7UC39"/>
<comment type="caution">
    <text evidence="3">The sequence shown here is derived from an EMBL/GenBank/DDBJ whole genome shotgun (WGS) entry which is preliminary data.</text>
</comment>
<organism evidence="3 4">
    <name type="scientific">Nannochloropsis gaditana</name>
    <dbReference type="NCBI Taxonomy" id="72520"/>
    <lineage>
        <taxon>Eukaryota</taxon>
        <taxon>Sar</taxon>
        <taxon>Stramenopiles</taxon>
        <taxon>Ochrophyta</taxon>
        <taxon>Eustigmatophyceae</taxon>
        <taxon>Eustigmatales</taxon>
        <taxon>Monodopsidaceae</taxon>
        <taxon>Nannochloropsis</taxon>
    </lineage>
</organism>
<dbReference type="Pfam" id="PF00134">
    <property type="entry name" value="Cyclin_N"/>
    <property type="match status" value="1"/>
</dbReference>
<feature type="compositionally biased region" description="Polar residues" evidence="1">
    <location>
        <begin position="74"/>
        <end position="90"/>
    </location>
</feature>
<dbReference type="GO" id="GO:0006357">
    <property type="term" value="P:regulation of transcription by RNA polymerase II"/>
    <property type="evidence" value="ECO:0007669"/>
    <property type="project" value="InterPro"/>
</dbReference>
<dbReference type="GO" id="GO:0016538">
    <property type="term" value="F:cyclin-dependent protein serine/threonine kinase regulator activity"/>
    <property type="evidence" value="ECO:0007669"/>
    <property type="project" value="InterPro"/>
</dbReference>
<accession>W7UC39</accession>
<feature type="domain" description="Cyclin N-terminal" evidence="2">
    <location>
        <begin position="171"/>
        <end position="242"/>
    </location>
</feature>
<keyword evidence="4" id="KW-1185">Reference proteome</keyword>
<sequence length="419" mass="46322">MSLPIKAQNTCYEIGMFDWTQGTQFRAWLYRSAEELAALRAKAHHLAKQAIHEGKAVPMPHCYASRLSPDVGKGSSSTTTEGNPSRSPSGHPSMDPTKPKLVSGIKRPRPDGEEETQDGLCLASAKDGQMRELDALAPEDEEALLQYFAYMIQDACGHRSESIKRGLHVQATALTFFKRFFLSNSMLDFDPKVVLMACVFLAGKVEYEYIRLSELKDVFGEKYGRKIIEFEGCLLQGLGFCLKAYHPYNPFFGLINGLEKVNHVKKLGLTPDSLSRLCTAGQETIDLILPTDLPLLHAPARIALAVLVTCAAECDLMEPVAEYLSYCFEEEDEYDTIMKEVALIRPAVEAAQEEVPKSPTERKESRIEVWRAAMTRLKKAARWGGKGEGKKRKKSKGGAAGECNGSATDLGKYGDGDKT</sequence>
<dbReference type="InterPro" id="IPR043198">
    <property type="entry name" value="Cyclin/Ssn8"/>
</dbReference>
<dbReference type="InterPro" id="IPR036915">
    <property type="entry name" value="Cyclin-like_sf"/>
</dbReference>
<proteinExistence type="predicted"/>
<feature type="region of interest" description="Disordered" evidence="1">
    <location>
        <begin position="62"/>
        <end position="118"/>
    </location>
</feature>
<name>W7UC39_9STRA</name>
<reference evidence="3 4" key="1">
    <citation type="journal article" date="2014" name="Mol. Plant">
        <title>Chromosome Scale Genome Assembly and Transcriptome Profiling of Nannochloropsis gaditana in Nitrogen Depletion.</title>
        <authorList>
            <person name="Corteggiani Carpinelli E."/>
            <person name="Telatin A."/>
            <person name="Vitulo N."/>
            <person name="Forcato C."/>
            <person name="D'Angelo M."/>
            <person name="Schiavon R."/>
            <person name="Vezzi A."/>
            <person name="Giacometti G.M."/>
            <person name="Morosinotto T."/>
            <person name="Valle G."/>
        </authorList>
    </citation>
    <scope>NUCLEOTIDE SEQUENCE [LARGE SCALE GENOMIC DNA]</scope>
    <source>
        <strain evidence="3 4">B-31</strain>
    </source>
</reference>
<dbReference type="OrthoDB" id="41688at2759"/>
<dbReference type="SUPFAM" id="SSF47954">
    <property type="entry name" value="Cyclin-like"/>
    <property type="match status" value="2"/>
</dbReference>
<evidence type="ECO:0000259" key="2">
    <source>
        <dbReference type="Pfam" id="PF00134"/>
    </source>
</evidence>
<dbReference type="EMBL" id="AZIL01000038">
    <property type="protein sequence ID" value="EWM30351.1"/>
    <property type="molecule type" value="Genomic_DNA"/>
</dbReference>
<dbReference type="CDD" id="cd20525">
    <property type="entry name" value="CYCLIN_CCNH_rpt2"/>
    <property type="match status" value="1"/>
</dbReference>
<dbReference type="Proteomes" id="UP000019335">
    <property type="component" value="Chromosome 1"/>
</dbReference>
<dbReference type="Gene3D" id="1.10.472.10">
    <property type="entry name" value="Cyclin-like"/>
    <property type="match status" value="2"/>
</dbReference>
<feature type="region of interest" description="Disordered" evidence="1">
    <location>
        <begin position="379"/>
        <end position="419"/>
    </location>
</feature>
<dbReference type="CDD" id="cd20524">
    <property type="entry name" value="CYCLIN_CCNH_rpt1"/>
    <property type="match status" value="1"/>
</dbReference>